<dbReference type="RefSeq" id="WP_092662317.1">
    <property type="nucleotide sequence ID" value="NZ_FOCX01000018.1"/>
</dbReference>
<proteinExistence type="predicted"/>
<organism evidence="1 2">
    <name type="scientific">Halorientalis persicus</name>
    <dbReference type="NCBI Taxonomy" id="1367881"/>
    <lineage>
        <taxon>Archaea</taxon>
        <taxon>Methanobacteriati</taxon>
        <taxon>Methanobacteriota</taxon>
        <taxon>Stenosarchaea group</taxon>
        <taxon>Halobacteria</taxon>
        <taxon>Halobacteriales</taxon>
        <taxon>Haloarculaceae</taxon>
        <taxon>Halorientalis</taxon>
    </lineage>
</organism>
<evidence type="ECO:0000313" key="2">
    <source>
        <dbReference type="Proteomes" id="UP000198775"/>
    </source>
</evidence>
<keyword evidence="2" id="KW-1185">Reference proteome</keyword>
<dbReference type="Proteomes" id="UP000198775">
    <property type="component" value="Unassembled WGS sequence"/>
</dbReference>
<name>A0A1H8SB16_9EURY</name>
<reference evidence="2" key="1">
    <citation type="submission" date="2016-10" db="EMBL/GenBank/DDBJ databases">
        <authorList>
            <person name="Varghese N."/>
            <person name="Submissions S."/>
        </authorList>
    </citation>
    <scope>NUCLEOTIDE SEQUENCE [LARGE SCALE GENOMIC DNA]</scope>
    <source>
        <strain evidence="2">IBRC-M 10043</strain>
    </source>
</reference>
<dbReference type="EMBL" id="FOCX01000018">
    <property type="protein sequence ID" value="SEO75851.1"/>
    <property type="molecule type" value="Genomic_DNA"/>
</dbReference>
<dbReference type="AlphaFoldDB" id="A0A1H8SB16"/>
<evidence type="ECO:0000313" key="1">
    <source>
        <dbReference type="EMBL" id="SEO75851.1"/>
    </source>
</evidence>
<dbReference type="OrthoDB" id="378492at2157"/>
<gene>
    <name evidence="1" type="ORF">SAMN05216388_101860</name>
</gene>
<accession>A0A1H8SB16</accession>
<sequence length="200" mass="22685">MDDWDEVAMLTRNKPNKNEQRALGGFIAEADVDPSTYEFIQTEVPLGLQRVANAFSIEINSDRSRDDILSERYDGKPIGFPTAKDISQNHGFGRQAYTSSADLIMVRDTTIDIFEVKTRNERIEGVNDIHEAFGQLVMYLDRFSEDFPTLVEEYTLRGAVLAEDSELDIELLEASFIKRNLGYFDPLRGGFLLQMGSVNM</sequence>
<protein>
    <submittedName>
        <fullName evidence="1">Uncharacterized protein</fullName>
    </submittedName>
</protein>